<feature type="transmembrane region" description="Helical" evidence="1">
    <location>
        <begin position="44"/>
        <end position="64"/>
    </location>
</feature>
<keyword evidence="4" id="KW-1185">Reference proteome</keyword>
<dbReference type="EMBL" id="CP003532">
    <property type="protein sequence ID" value="AFK07352.1"/>
    <property type="molecule type" value="Genomic_DNA"/>
</dbReference>
<dbReference type="GeneID" id="87107530"/>
<dbReference type="KEGG" id="mpg:Theba_1692"/>
<protein>
    <submittedName>
        <fullName evidence="3">Uncharacterized protein</fullName>
    </submittedName>
</protein>
<dbReference type="Proteomes" id="UP000002881">
    <property type="component" value="Chromosome"/>
</dbReference>
<dbReference type="HOGENOM" id="CLU_2585596_0_0_0"/>
<dbReference type="RefSeq" id="WP_014731246.1">
    <property type="nucleotide sequence ID" value="NC_017934.1"/>
</dbReference>
<keyword evidence="1" id="KW-0472">Membrane</keyword>
<evidence type="ECO:0000313" key="4">
    <source>
        <dbReference type="Proteomes" id="UP000002881"/>
    </source>
</evidence>
<gene>
    <name evidence="2" type="ORF">Theba_1692</name>
    <name evidence="3" type="ORF">Theba_1759</name>
</gene>
<dbReference type="AlphaFoldDB" id="I2F662"/>
<sequence length="80" mass="8838" precursor="true">MRKLINRILLAVALSPLVPAIVTLFPWEASKPNCVGYYSVCSFAPYSSIILAGIAFATLGLVIATKRLLKRFLRLSDDLR</sequence>
<evidence type="ECO:0000256" key="1">
    <source>
        <dbReference type="SAM" id="Phobius"/>
    </source>
</evidence>
<keyword evidence="1" id="KW-1133">Transmembrane helix</keyword>
<accession>I2F662</accession>
<evidence type="ECO:0000313" key="2">
    <source>
        <dbReference type="EMBL" id="AFK07352.1"/>
    </source>
</evidence>
<name>I2F662_9BACT</name>
<proteinExistence type="predicted"/>
<dbReference type="KEGG" id="mpg:Theba_1759"/>
<keyword evidence="1" id="KW-0812">Transmembrane</keyword>
<reference evidence="3 4" key="1">
    <citation type="journal article" date="2012" name="Genome Biol. Evol.">
        <title>Genome Sequence of the Mesophilic Thermotogales Bacterium Mesotoga prima MesG1.Ag.4.2 Reveals the Largest Thermotogales Genome To Date.</title>
        <authorList>
            <person name="Zhaxybayeva O."/>
            <person name="Swithers K.S."/>
            <person name="Foght J."/>
            <person name="Green A.G."/>
            <person name="Bruce D."/>
            <person name="Detter C."/>
            <person name="Han S."/>
            <person name="Teshima H."/>
            <person name="Han J."/>
            <person name="Woyke T."/>
            <person name="Pitluck S."/>
            <person name="Nolan M."/>
            <person name="Ivanova N."/>
            <person name="Pati A."/>
            <person name="Land M.L."/>
            <person name="Dlutek M."/>
            <person name="Doolittle W.F."/>
            <person name="Noll K.M."/>
            <person name="Nesbo C.L."/>
        </authorList>
    </citation>
    <scope>NUCLEOTIDE SEQUENCE [LARGE SCALE GENOMIC DNA]</scope>
    <source>
        <strain evidence="4">mesG1.Ag.4.2</strain>
        <strain evidence="3">MesG1.Ag.4.2</strain>
    </source>
</reference>
<organism evidence="3 4">
    <name type="scientific">Mesotoga prima MesG1.Ag.4.2</name>
    <dbReference type="NCBI Taxonomy" id="660470"/>
    <lineage>
        <taxon>Bacteria</taxon>
        <taxon>Thermotogati</taxon>
        <taxon>Thermotogota</taxon>
        <taxon>Thermotogae</taxon>
        <taxon>Kosmotogales</taxon>
        <taxon>Kosmotogaceae</taxon>
        <taxon>Mesotoga</taxon>
    </lineage>
</organism>
<evidence type="ECO:0000313" key="3">
    <source>
        <dbReference type="EMBL" id="AFK07415.1"/>
    </source>
</evidence>
<dbReference type="EMBL" id="CP003532">
    <property type="protein sequence ID" value="AFK07415.1"/>
    <property type="molecule type" value="Genomic_DNA"/>
</dbReference>